<evidence type="ECO:0000256" key="2">
    <source>
        <dbReference type="ARBA" id="ARBA00023015"/>
    </source>
</evidence>
<dbReference type="InterPro" id="IPR051732">
    <property type="entry name" value="USF"/>
</dbReference>
<dbReference type="GO" id="GO:0000978">
    <property type="term" value="F:RNA polymerase II cis-regulatory region sequence-specific DNA binding"/>
    <property type="evidence" value="ECO:0007669"/>
    <property type="project" value="TreeGrafter"/>
</dbReference>
<evidence type="ECO:0000313" key="7">
    <source>
        <dbReference type="EMBL" id="CAF0714189.1"/>
    </source>
</evidence>
<dbReference type="EMBL" id="CAJOAZ010000253">
    <property type="protein sequence ID" value="CAF3592738.1"/>
    <property type="molecule type" value="Genomic_DNA"/>
</dbReference>
<dbReference type="EMBL" id="CAJOAY010000702">
    <property type="protein sequence ID" value="CAF3719252.1"/>
    <property type="molecule type" value="Genomic_DNA"/>
</dbReference>
<evidence type="ECO:0000313" key="17">
    <source>
        <dbReference type="Proteomes" id="UP000663891"/>
    </source>
</evidence>
<dbReference type="PANTHER" id="PTHR46117:SF3">
    <property type="entry name" value="FI24210P1"/>
    <property type="match status" value="1"/>
</dbReference>
<evidence type="ECO:0000256" key="3">
    <source>
        <dbReference type="ARBA" id="ARBA00023163"/>
    </source>
</evidence>
<accession>A0A813N3T5</accession>
<dbReference type="InterPro" id="IPR036638">
    <property type="entry name" value="HLH_DNA-bd_sf"/>
</dbReference>
<comment type="subcellular location">
    <subcellularLocation>
        <location evidence="1">Nucleus</location>
    </subcellularLocation>
</comment>
<reference evidence="9" key="1">
    <citation type="submission" date="2021-02" db="EMBL/GenBank/DDBJ databases">
        <authorList>
            <person name="Nowell W R."/>
        </authorList>
    </citation>
    <scope>NUCLEOTIDE SEQUENCE</scope>
</reference>
<dbReference type="Gene3D" id="4.10.280.10">
    <property type="entry name" value="Helix-loop-helix DNA-binding domain"/>
    <property type="match status" value="1"/>
</dbReference>
<organism evidence="9 17">
    <name type="scientific">Adineta steineri</name>
    <dbReference type="NCBI Taxonomy" id="433720"/>
    <lineage>
        <taxon>Eukaryota</taxon>
        <taxon>Metazoa</taxon>
        <taxon>Spiralia</taxon>
        <taxon>Gnathifera</taxon>
        <taxon>Rotifera</taxon>
        <taxon>Eurotatoria</taxon>
        <taxon>Bdelloidea</taxon>
        <taxon>Adinetida</taxon>
        <taxon>Adinetidae</taxon>
        <taxon>Adineta</taxon>
    </lineage>
</organism>
<dbReference type="EMBL" id="CAJOBB010001351">
    <property type="protein sequence ID" value="CAF3844845.1"/>
    <property type="molecule type" value="Genomic_DNA"/>
</dbReference>
<evidence type="ECO:0000313" key="15">
    <source>
        <dbReference type="EMBL" id="CAF3844845.1"/>
    </source>
</evidence>
<keyword evidence="3" id="KW-0804">Transcription</keyword>
<dbReference type="EMBL" id="CAJNOI010000008">
    <property type="protein sequence ID" value="CAF0770895.1"/>
    <property type="molecule type" value="Genomic_DNA"/>
</dbReference>
<dbReference type="SUPFAM" id="SSF47459">
    <property type="entry name" value="HLH, helix-loop-helix DNA-binding domain"/>
    <property type="match status" value="1"/>
</dbReference>
<evidence type="ECO:0000313" key="8">
    <source>
        <dbReference type="EMBL" id="CAF0724664.1"/>
    </source>
</evidence>
<dbReference type="GO" id="GO:0005634">
    <property type="term" value="C:nucleus"/>
    <property type="evidence" value="ECO:0007669"/>
    <property type="project" value="UniProtKB-SubCell"/>
</dbReference>
<name>A0A813N3T5_9BILA</name>
<gene>
    <name evidence="12" type="ORF">BJG266_LOCUS3559</name>
    <name evidence="7" type="ORF">IZO911_LOCUS581</name>
    <name evidence="8" type="ORF">JYZ213_LOCUS652</name>
    <name evidence="15" type="ORF">KXQ929_LOCUS19726</name>
    <name evidence="14" type="ORF">OKA104_LOCUS13741</name>
    <name evidence="13" type="ORF">OXD698_LOCUS5998</name>
    <name evidence="10" type="ORF">QVE165_LOCUS488</name>
    <name evidence="11" type="ORF">QVE165_LOCUS819</name>
    <name evidence="9" type="ORF">VCS650_LOCUS199</name>
</gene>
<feature type="region of interest" description="Disordered" evidence="5">
    <location>
        <begin position="1"/>
        <end position="21"/>
    </location>
</feature>
<evidence type="ECO:0000259" key="6">
    <source>
        <dbReference type="PROSITE" id="PS50888"/>
    </source>
</evidence>
<dbReference type="OrthoDB" id="690068at2759"/>
<evidence type="ECO:0000313" key="14">
    <source>
        <dbReference type="EMBL" id="CAF3719252.1"/>
    </source>
</evidence>
<dbReference type="Pfam" id="PF00010">
    <property type="entry name" value="HLH"/>
    <property type="match status" value="1"/>
</dbReference>
<dbReference type="Proteomes" id="UP000663868">
    <property type="component" value="Unassembled WGS sequence"/>
</dbReference>
<dbReference type="GO" id="GO:0000981">
    <property type="term" value="F:DNA-binding transcription factor activity, RNA polymerase II-specific"/>
    <property type="evidence" value="ECO:0007669"/>
    <property type="project" value="TreeGrafter"/>
</dbReference>
<dbReference type="Proteomes" id="UP000663891">
    <property type="component" value="Unassembled WGS sequence"/>
</dbReference>
<dbReference type="SMART" id="SM00353">
    <property type="entry name" value="HLH"/>
    <property type="match status" value="1"/>
</dbReference>
<evidence type="ECO:0000313" key="12">
    <source>
        <dbReference type="EMBL" id="CAF0770895.1"/>
    </source>
</evidence>
<sequence length="207" mass="23249">MNERDHSHEQNESKNTSITLQNPSLVVNSMLTALAQSLLPSSTNQQQLLADLQAAATLVNKQKLSSTNGNNQHELNSHIQTNRTDSQDNLPHITQAKRRATHNAVERRRRDRINQHIQQLSKLIPDCSNYVKNQSKTAVLEKTIAYVHELRTQNLALVKQTVDAGIILHENDALRDRIRVIEQENGVLKSLLTKQNLLSGNESSSST</sequence>
<evidence type="ECO:0000313" key="11">
    <source>
        <dbReference type="EMBL" id="CAF0739468.1"/>
    </source>
</evidence>
<evidence type="ECO:0000313" key="10">
    <source>
        <dbReference type="EMBL" id="CAF0734382.1"/>
    </source>
</evidence>
<dbReference type="Proteomes" id="UP000663881">
    <property type="component" value="Unassembled WGS sequence"/>
</dbReference>
<dbReference type="PANTHER" id="PTHR46117">
    <property type="entry name" value="FI24210P1"/>
    <property type="match status" value="1"/>
</dbReference>
<dbReference type="AlphaFoldDB" id="A0A813N3T5"/>
<feature type="compositionally biased region" description="Basic and acidic residues" evidence="5">
    <location>
        <begin position="1"/>
        <end position="12"/>
    </location>
</feature>
<keyword evidence="16" id="KW-1185">Reference proteome</keyword>
<dbReference type="Proteomes" id="UP000663860">
    <property type="component" value="Unassembled WGS sequence"/>
</dbReference>
<dbReference type="EMBL" id="CAJNOG010000003">
    <property type="protein sequence ID" value="CAF0724664.1"/>
    <property type="molecule type" value="Genomic_DNA"/>
</dbReference>
<keyword evidence="2" id="KW-0805">Transcription regulation</keyword>
<evidence type="ECO:0000313" key="13">
    <source>
        <dbReference type="EMBL" id="CAF3592738.1"/>
    </source>
</evidence>
<dbReference type="Proteomes" id="UP000663877">
    <property type="component" value="Unassembled WGS sequence"/>
</dbReference>
<evidence type="ECO:0000256" key="4">
    <source>
        <dbReference type="ARBA" id="ARBA00023242"/>
    </source>
</evidence>
<dbReference type="PROSITE" id="PS50888">
    <property type="entry name" value="BHLH"/>
    <property type="match status" value="1"/>
</dbReference>
<feature type="region of interest" description="Disordered" evidence="5">
    <location>
        <begin position="64"/>
        <end position="106"/>
    </location>
</feature>
<proteinExistence type="predicted"/>
<feature type="compositionally biased region" description="Polar residues" evidence="5">
    <location>
        <begin position="64"/>
        <end position="89"/>
    </location>
</feature>
<dbReference type="GO" id="GO:0046983">
    <property type="term" value="F:protein dimerization activity"/>
    <property type="evidence" value="ECO:0007669"/>
    <property type="project" value="InterPro"/>
</dbReference>
<feature type="domain" description="BHLH" evidence="6">
    <location>
        <begin position="97"/>
        <end position="150"/>
    </location>
</feature>
<dbReference type="InterPro" id="IPR011598">
    <property type="entry name" value="bHLH_dom"/>
</dbReference>
<keyword evidence="4" id="KW-0539">Nucleus</keyword>
<dbReference type="EMBL" id="CAJNOE010000003">
    <property type="protein sequence ID" value="CAF0714189.1"/>
    <property type="molecule type" value="Genomic_DNA"/>
</dbReference>
<dbReference type="EMBL" id="CAJNOM010000002">
    <property type="protein sequence ID" value="CAF0739468.1"/>
    <property type="molecule type" value="Genomic_DNA"/>
</dbReference>
<evidence type="ECO:0000256" key="5">
    <source>
        <dbReference type="SAM" id="MobiDB-lite"/>
    </source>
</evidence>
<dbReference type="EMBL" id="CAJNON010000001">
    <property type="protein sequence ID" value="CAF0733945.1"/>
    <property type="molecule type" value="Genomic_DNA"/>
</dbReference>
<dbReference type="Proteomes" id="UP000663845">
    <property type="component" value="Unassembled WGS sequence"/>
</dbReference>
<comment type="caution">
    <text evidence="9">The sequence shown here is derived from an EMBL/GenBank/DDBJ whole genome shotgun (WGS) entry which is preliminary data.</text>
</comment>
<dbReference type="Proteomes" id="UP000663832">
    <property type="component" value="Unassembled WGS sequence"/>
</dbReference>
<dbReference type="EMBL" id="CAJNOM010000002">
    <property type="protein sequence ID" value="CAF0734382.1"/>
    <property type="molecule type" value="Genomic_DNA"/>
</dbReference>
<protein>
    <recommendedName>
        <fullName evidence="6">BHLH domain-containing protein</fullName>
    </recommendedName>
</protein>
<evidence type="ECO:0000256" key="1">
    <source>
        <dbReference type="ARBA" id="ARBA00004123"/>
    </source>
</evidence>
<dbReference type="Proteomes" id="UP000663844">
    <property type="component" value="Unassembled WGS sequence"/>
</dbReference>
<evidence type="ECO:0000313" key="16">
    <source>
        <dbReference type="Proteomes" id="UP000663832"/>
    </source>
</evidence>
<evidence type="ECO:0000313" key="9">
    <source>
        <dbReference type="EMBL" id="CAF0733945.1"/>
    </source>
</evidence>